<evidence type="ECO:0000256" key="3">
    <source>
        <dbReference type="SAM" id="SignalP"/>
    </source>
</evidence>
<evidence type="ECO:0000256" key="1">
    <source>
        <dbReference type="SAM" id="MobiDB-lite"/>
    </source>
</evidence>
<keyword evidence="2" id="KW-0812">Transmembrane</keyword>
<protein>
    <recommendedName>
        <fullName evidence="6">Ig-like domain-containing protein</fullName>
    </recommendedName>
</protein>
<evidence type="ECO:0000313" key="5">
    <source>
        <dbReference type="Proteomes" id="UP000245119"/>
    </source>
</evidence>
<dbReference type="AlphaFoldDB" id="A0A2T7P0K3"/>
<keyword evidence="2" id="KW-1133">Transmembrane helix</keyword>
<feature type="signal peptide" evidence="3">
    <location>
        <begin position="1"/>
        <end position="25"/>
    </location>
</feature>
<feature type="compositionally biased region" description="Polar residues" evidence="1">
    <location>
        <begin position="206"/>
        <end position="221"/>
    </location>
</feature>
<dbReference type="Proteomes" id="UP000245119">
    <property type="component" value="Linkage Group LG7"/>
</dbReference>
<evidence type="ECO:0008006" key="6">
    <source>
        <dbReference type="Google" id="ProtNLM"/>
    </source>
</evidence>
<comment type="caution">
    <text evidence="4">The sequence shown here is derived from an EMBL/GenBank/DDBJ whole genome shotgun (WGS) entry which is preliminary data.</text>
</comment>
<keyword evidence="2" id="KW-0472">Membrane</keyword>
<sequence length="229" mass="25487">MLSSPSGHLTKGVVCFCLCCIAALANRDRPVCDIPPVKKMATAFITCYLPEEISQKKADFTLYHIKDNGSSDAVMNASWIDNEYFIALTPGYVRDGSVKDSRIFTFQIPRVNESHEGTYACRPEGYRDDHVRTCELVLTQNGSRVSETLDTRKSKDEPASEDLYVTNIILMCLNVAFTVFLVVFIVVCPDKLSCIRKTVLRSCCTKSSTETGSNGNETGHMTSPEEEDR</sequence>
<reference evidence="4 5" key="1">
    <citation type="submission" date="2018-04" db="EMBL/GenBank/DDBJ databases">
        <title>The genome of golden apple snail Pomacea canaliculata provides insight into stress tolerance and invasive adaptation.</title>
        <authorList>
            <person name="Liu C."/>
            <person name="Liu B."/>
            <person name="Ren Y."/>
            <person name="Zhang Y."/>
            <person name="Wang H."/>
            <person name="Li S."/>
            <person name="Jiang F."/>
            <person name="Yin L."/>
            <person name="Zhang G."/>
            <person name="Qian W."/>
            <person name="Fan W."/>
        </authorList>
    </citation>
    <scope>NUCLEOTIDE SEQUENCE [LARGE SCALE GENOMIC DNA]</scope>
    <source>
        <strain evidence="4">SZHN2017</strain>
        <tissue evidence="4">Muscle</tissue>
    </source>
</reference>
<feature type="chain" id="PRO_5015742276" description="Ig-like domain-containing protein" evidence="3">
    <location>
        <begin position="26"/>
        <end position="229"/>
    </location>
</feature>
<keyword evidence="3" id="KW-0732">Signal</keyword>
<evidence type="ECO:0000313" key="4">
    <source>
        <dbReference type="EMBL" id="PVD26950.1"/>
    </source>
</evidence>
<evidence type="ECO:0000256" key="2">
    <source>
        <dbReference type="SAM" id="Phobius"/>
    </source>
</evidence>
<organism evidence="4 5">
    <name type="scientific">Pomacea canaliculata</name>
    <name type="common">Golden apple snail</name>
    <dbReference type="NCBI Taxonomy" id="400727"/>
    <lineage>
        <taxon>Eukaryota</taxon>
        <taxon>Metazoa</taxon>
        <taxon>Spiralia</taxon>
        <taxon>Lophotrochozoa</taxon>
        <taxon>Mollusca</taxon>
        <taxon>Gastropoda</taxon>
        <taxon>Caenogastropoda</taxon>
        <taxon>Architaenioglossa</taxon>
        <taxon>Ampullarioidea</taxon>
        <taxon>Ampullariidae</taxon>
        <taxon>Pomacea</taxon>
    </lineage>
</organism>
<dbReference type="EMBL" id="PZQS01000007">
    <property type="protein sequence ID" value="PVD26950.1"/>
    <property type="molecule type" value="Genomic_DNA"/>
</dbReference>
<accession>A0A2T7P0K3</accession>
<keyword evidence="5" id="KW-1185">Reference proteome</keyword>
<feature type="region of interest" description="Disordered" evidence="1">
    <location>
        <begin position="206"/>
        <end position="229"/>
    </location>
</feature>
<gene>
    <name evidence="4" type="ORF">C0Q70_12098</name>
</gene>
<feature type="transmembrane region" description="Helical" evidence="2">
    <location>
        <begin position="163"/>
        <end position="187"/>
    </location>
</feature>
<proteinExistence type="predicted"/>
<name>A0A2T7P0K3_POMCA</name>